<evidence type="ECO:0000313" key="4">
    <source>
        <dbReference type="EMBL" id="BCJ66664.1"/>
    </source>
</evidence>
<keyword evidence="2" id="KW-0808">Transferase</keyword>
<dbReference type="InterPro" id="IPR050362">
    <property type="entry name" value="Cation-dep_OMT"/>
</dbReference>
<keyword evidence="5" id="KW-1185">Reference proteome</keyword>
<dbReference type="AlphaFoldDB" id="A0A810N217"/>
<proteinExistence type="predicted"/>
<name>A0A810N217_9ACTN</name>
<dbReference type="InterPro" id="IPR029063">
    <property type="entry name" value="SAM-dependent_MTases_sf"/>
</dbReference>
<evidence type="ECO:0000256" key="1">
    <source>
        <dbReference type="ARBA" id="ARBA00022603"/>
    </source>
</evidence>
<dbReference type="CDD" id="cd02440">
    <property type="entry name" value="AdoMet_MTases"/>
    <property type="match status" value="1"/>
</dbReference>
<protein>
    <submittedName>
        <fullName evidence="4">SAM-dependent methyltransferase</fullName>
    </submittedName>
</protein>
<dbReference type="PANTHER" id="PTHR10509:SF14">
    <property type="entry name" value="CAFFEOYL-COA O-METHYLTRANSFERASE 3-RELATED"/>
    <property type="match status" value="1"/>
</dbReference>
<dbReference type="GO" id="GO:0032259">
    <property type="term" value="P:methylation"/>
    <property type="evidence" value="ECO:0007669"/>
    <property type="project" value="UniProtKB-KW"/>
</dbReference>
<evidence type="ECO:0000256" key="3">
    <source>
        <dbReference type="ARBA" id="ARBA00022691"/>
    </source>
</evidence>
<dbReference type="EMBL" id="AP023359">
    <property type="protein sequence ID" value="BCJ66664.1"/>
    <property type="molecule type" value="Genomic_DNA"/>
</dbReference>
<accession>A0A810N217</accession>
<dbReference type="Gene3D" id="3.40.50.150">
    <property type="entry name" value="Vaccinia Virus protein VP39"/>
    <property type="match status" value="1"/>
</dbReference>
<dbReference type="KEGG" id="pry:Prubr_36850"/>
<keyword evidence="3" id="KW-0949">S-adenosyl-L-methionine</keyword>
<dbReference type="PROSITE" id="PS51682">
    <property type="entry name" value="SAM_OMT_I"/>
    <property type="match status" value="1"/>
</dbReference>
<organism evidence="4 5">
    <name type="scientific">Polymorphospora rubra</name>
    <dbReference type="NCBI Taxonomy" id="338584"/>
    <lineage>
        <taxon>Bacteria</taxon>
        <taxon>Bacillati</taxon>
        <taxon>Actinomycetota</taxon>
        <taxon>Actinomycetes</taxon>
        <taxon>Micromonosporales</taxon>
        <taxon>Micromonosporaceae</taxon>
        <taxon>Polymorphospora</taxon>
    </lineage>
</organism>
<dbReference type="PANTHER" id="PTHR10509">
    <property type="entry name" value="O-METHYLTRANSFERASE-RELATED"/>
    <property type="match status" value="1"/>
</dbReference>
<dbReference type="GO" id="GO:0008171">
    <property type="term" value="F:O-methyltransferase activity"/>
    <property type="evidence" value="ECO:0007669"/>
    <property type="project" value="InterPro"/>
</dbReference>
<reference evidence="4" key="1">
    <citation type="submission" date="2020-08" db="EMBL/GenBank/DDBJ databases">
        <title>Whole genome shotgun sequence of Polymorphospora rubra NBRC 101157.</title>
        <authorList>
            <person name="Komaki H."/>
            <person name="Tamura T."/>
        </authorList>
    </citation>
    <scope>NUCLEOTIDE SEQUENCE</scope>
    <source>
        <strain evidence="4">NBRC 101157</strain>
    </source>
</reference>
<dbReference type="Proteomes" id="UP000680866">
    <property type="component" value="Chromosome"/>
</dbReference>
<dbReference type="SUPFAM" id="SSF53335">
    <property type="entry name" value="S-adenosyl-L-methionine-dependent methyltransferases"/>
    <property type="match status" value="1"/>
</dbReference>
<evidence type="ECO:0000313" key="5">
    <source>
        <dbReference type="Proteomes" id="UP000680866"/>
    </source>
</evidence>
<dbReference type="RefSeq" id="WP_212826917.1">
    <property type="nucleotide sequence ID" value="NZ_AP023359.1"/>
</dbReference>
<evidence type="ECO:0000256" key="2">
    <source>
        <dbReference type="ARBA" id="ARBA00022679"/>
    </source>
</evidence>
<sequence>MKVITIPGVEEYAAAHTTADPDHLLDLAAETRARCERPHMMIGPVEARFLQFFLLTLQPKRVLEVGTFTGYSSLSMIEVLPPDAEITTCEISQEHADIARKHIAAAGYGDRISVRVGPALETVSTLTGPFDFVLLDADQRHFPEYLDLVLPLLSEDGVVVADNVLWSGAVLEPEDTEPATEGIRRFNDAVVARPDLVCVLASVRDGMMFIRRKKATS</sequence>
<keyword evidence="1 4" id="KW-0489">Methyltransferase</keyword>
<dbReference type="GO" id="GO:0008757">
    <property type="term" value="F:S-adenosylmethionine-dependent methyltransferase activity"/>
    <property type="evidence" value="ECO:0007669"/>
    <property type="project" value="TreeGrafter"/>
</dbReference>
<dbReference type="InterPro" id="IPR002935">
    <property type="entry name" value="SAM_O-MeTrfase"/>
</dbReference>
<gene>
    <name evidence="4" type="ORF">Prubr_36850</name>
</gene>
<dbReference type="Pfam" id="PF01596">
    <property type="entry name" value="Methyltransf_3"/>
    <property type="match status" value="1"/>
</dbReference>